<evidence type="ECO:0000256" key="1">
    <source>
        <dbReference type="ARBA" id="ARBA00022553"/>
    </source>
</evidence>
<evidence type="ECO:0000256" key="4">
    <source>
        <dbReference type="ARBA" id="ARBA00023163"/>
    </source>
</evidence>
<dbReference type="InterPro" id="IPR058245">
    <property type="entry name" value="NreC/VraR/RcsB-like_REC"/>
</dbReference>
<dbReference type="SMART" id="SM00448">
    <property type="entry name" value="REC"/>
    <property type="match status" value="1"/>
</dbReference>
<dbReference type="PANTHER" id="PTHR43214:SF24">
    <property type="entry name" value="TRANSCRIPTIONAL REGULATORY PROTEIN NARL-RELATED"/>
    <property type="match status" value="1"/>
</dbReference>
<accession>A0A316TFI1</accession>
<dbReference type="InterPro" id="IPR016032">
    <property type="entry name" value="Sig_transdc_resp-reg_C-effctor"/>
</dbReference>
<dbReference type="GO" id="GO:0006355">
    <property type="term" value="P:regulation of DNA-templated transcription"/>
    <property type="evidence" value="ECO:0007669"/>
    <property type="project" value="InterPro"/>
</dbReference>
<dbReference type="AlphaFoldDB" id="A0A316TFI1"/>
<proteinExistence type="predicted"/>
<evidence type="ECO:0000256" key="2">
    <source>
        <dbReference type="ARBA" id="ARBA00023015"/>
    </source>
</evidence>
<keyword evidence="1 5" id="KW-0597">Phosphoprotein</keyword>
<dbReference type="OrthoDB" id="9808843at2"/>
<dbReference type="GO" id="GO:0003677">
    <property type="term" value="F:DNA binding"/>
    <property type="evidence" value="ECO:0007669"/>
    <property type="project" value="UniProtKB-KW"/>
</dbReference>
<dbReference type="InterPro" id="IPR001789">
    <property type="entry name" value="Sig_transdc_resp-reg_receiver"/>
</dbReference>
<dbReference type="CDD" id="cd17535">
    <property type="entry name" value="REC_NarL-like"/>
    <property type="match status" value="1"/>
</dbReference>
<dbReference type="Proteomes" id="UP000245507">
    <property type="component" value="Unassembled WGS sequence"/>
</dbReference>
<dbReference type="PROSITE" id="PS50110">
    <property type="entry name" value="RESPONSE_REGULATORY"/>
    <property type="match status" value="1"/>
</dbReference>
<dbReference type="Gene3D" id="3.40.50.2300">
    <property type="match status" value="1"/>
</dbReference>
<dbReference type="PROSITE" id="PS00622">
    <property type="entry name" value="HTH_LUXR_1"/>
    <property type="match status" value="1"/>
</dbReference>
<evidence type="ECO:0000313" key="8">
    <source>
        <dbReference type="EMBL" id="PWN03160.1"/>
    </source>
</evidence>
<organism evidence="8 9">
    <name type="scientific">Nocardioides silvaticus</name>
    <dbReference type="NCBI Taxonomy" id="2201891"/>
    <lineage>
        <taxon>Bacteria</taxon>
        <taxon>Bacillati</taxon>
        <taxon>Actinomycetota</taxon>
        <taxon>Actinomycetes</taxon>
        <taxon>Propionibacteriales</taxon>
        <taxon>Nocardioidaceae</taxon>
        <taxon>Nocardioides</taxon>
    </lineage>
</organism>
<dbReference type="SMART" id="SM00421">
    <property type="entry name" value="HTH_LUXR"/>
    <property type="match status" value="1"/>
</dbReference>
<dbReference type="InterPro" id="IPR039420">
    <property type="entry name" value="WalR-like"/>
</dbReference>
<reference evidence="8 9" key="1">
    <citation type="submission" date="2018-05" db="EMBL/GenBank/DDBJ databases">
        <title>Nocardioides silvaticus genome.</title>
        <authorList>
            <person name="Li C."/>
            <person name="Wang G."/>
        </authorList>
    </citation>
    <scope>NUCLEOTIDE SEQUENCE [LARGE SCALE GENOMIC DNA]</scope>
    <source>
        <strain evidence="8 9">CCTCC AB 2018079</strain>
    </source>
</reference>
<dbReference type="PANTHER" id="PTHR43214">
    <property type="entry name" value="TWO-COMPONENT RESPONSE REGULATOR"/>
    <property type="match status" value="1"/>
</dbReference>
<name>A0A316TFI1_9ACTN</name>
<dbReference type="InterPro" id="IPR011006">
    <property type="entry name" value="CheY-like_superfamily"/>
</dbReference>
<evidence type="ECO:0000313" key="9">
    <source>
        <dbReference type="Proteomes" id="UP000245507"/>
    </source>
</evidence>
<keyword evidence="2" id="KW-0805">Transcription regulation</keyword>
<evidence type="ECO:0000256" key="3">
    <source>
        <dbReference type="ARBA" id="ARBA00023125"/>
    </source>
</evidence>
<dbReference type="InterPro" id="IPR000792">
    <property type="entry name" value="Tscrpt_reg_LuxR_C"/>
</dbReference>
<protein>
    <submittedName>
        <fullName evidence="8">DNA-binding response regulator</fullName>
    </submittedName>
</protein>
<comment type="caution">
    <text evidence="8">The sequence shown here is derived from an EMBL/GenBank/DDBJ whole genome shotgun (WGS) entry which is preliminary data.</text>
</comment>
<gene>
    <name evidence="8" type="ORF">DJ010_08530</name>
</gene>
<dbReference type="SUPFAM" id="SSF46894">
    <property type="entry name" value="C-terminal effector domain of the bipartite response regulators"/>
    <property type="match status" value="1"/>
</dbReference>
<keyword evidence="3 8" id="KW-0238">DNA-binding</keyword>
<dbReference type="PROSITE" id="PS50043">
    <property type="entry name" value="HTH_LUXR_2"/>
    <property type="match status" value="1"/>
</dbReference>
<feature type="domain" description="Response regulatory" evidence="7">
    <location>
        <begin position="11"/>
        <end position="127"/>
    </location>
</feature>
<dbReference type="EMBL" id="QGDD01000003">
    <property type="protein sequence ID" value="PWN03160.1"/>
    <property type="molecule type" value="Genomic_DNA"/>
</dbReference>
<sequence>MTATDAAPAVKVLLVDDQELVRTGLRGILRSRFGFEIVGELDSGAGIVDAVTQLAPDVVIMDVRMPLVDGVQATRLLRDLPDAPPVLVLTTFEDEEILAGALRAGAAGFLLKGVPAEDLQRAVRAVAAGDSWLDPAVTGRVLSAYREGPTPTLPGPEADVLTPREREVLALIGQGLSNTEIAERLTLGEGTIKTHVGHIFAKLDLRDRSAAVVFAFDHGLVQPGGSR</sequence>
<feature type="modified residue" description="4-aspartylphosphate" evidence="5">
    <location>
        <position position="62"/>
    </location>
</feature>
<feature type="domain" description="HTH luxR-type" evidence="6">
    <location>
        <begin position="154"/>
        <end position="219"/>
    </location>
</feature>
<dbReference type="Pfam" id="PF00196">
    <property type="entry name" value="GerE"/>
    <property type="match status" value="1"/>
</dbReference>
<evidence type="ECO:0000256" key="5">
    <source>
        <dbReference type="PROSITE-ProRule" id="PRU00169"/>
    </source>
</evidence>
<dbReference type="SUPFAM" id="SSF52172">
    <property type="entry name" value="CheY-like"/>
    <property type="match status" value="1"/>
</dbReference>
<dbReference type="CDD" id="cd06170">
    <property type="entry name" value="LuxR_C_like"/>
    <property type="match status" value="1"/>
</dbReference>
<evidence type="ECO:0000259" key="6">
    <source>
        <dbReference type="PROSITE" id="PS50043"/>
    </source>
</evidence>
<evidence type="ECO:0000259" key="7">
    <source>
        <dbReference type="PROSITE" id="PS50110"/>
    </source>
</evidence>
<dbReference type="GO" id="GO:0000160">
    <property type="term" value="P:phosphorelay signal transduction system"/>
    <property type="evidence" value="ECO:0007669"/>
    <property type="project" value="InterPro"/>
</dbReference>
<dbReference type="RefSeq" id="WP_109693249.1">
    <property type="nucleotide sequence ID" value="NZ_QGDD01000003.1"/>
</dbReference>
<dbReference type="PRINTS" id="PR00038">
    <property type="entry name" value="HTHLUXR"/>
</dbReference>
<keyword evidence="4" id="KW-0804">Transcription</keyword>
<keyword evidence="9" id="KW-1185">Reference proteome</keyword>
<dbReference type="Pfam" id="PF00072">
    <property type="entry name" value="Response_reg"/>
    <property type="match status" value="1"/>
</dbReference>